<dbReference type="Proteomes" id="UP001145742">
    <property type="component" value="Unassembled WGS sequence"/>
</dbReference>
<dbReference type="EMBL" id="WHWB01033921">
    <property type="protein sequence ID" value="KAJ7415712.1"/>
    <property type="molecule type" value="Genomic_DNA"/>
</dbReference>
<feature type="chain" id="PRO_5046025741" evidence="1">
    <location>
        <begin position="16"/>
        <end position="85"/>
    </location>
</feature>
<keyword evidence="1" id="KW-0732">Signal</keyword>
<reference evidence="2" key="1">
    <citation type="submission" date="2019-10" db="EMBL/GenBank/DDBJ databases">
        <authorList>
            <person name="Soares A.E.R."/>
            <person name="Aleixo A."/>
            <person name="Schneider P."/>
            <person name="Miyaki C.Y."/>
            <person name="Schneider M.P."/>
            <person name="Mello C."/>
            <person name="Vasconcelos A.T.R."/>
        </authorList>
    </citation>
    <scope>NUCLEOTIDE SEQUENCE</scope>
    <source>
        <tissue evidence="2">Muscle</tissue>
    </source>
</reference>
<sequence length="85" mass="10236">MFPLLSILIMGTVWWSYMWKRHNERQSFMSWLTLPLWQDLKKATTHLLSPNGQTQNFNSRERVEFPMKGHYILMSMNATNGMNEW</sequence>
<evidence type="ECO:0000313" key="2">
    <source>
        <dbReference type="EMBL" id="KAJ7415712.1"/>
    </source>
</evidence>
<feature type="signal peptide" evidence="1">
    <location>
        <begin position="1"/>
        <end position="15"/>
    </location>
</feature>
<protein>
    <submittedName>
        <fullName evidence="2">Uncharacterized protein</fullName>
    </submittedName>
</protein>
<gene>
    <name evidence="2" type="ORF">WISP_76499</name>
</gene>
<evidence type="ECO:0000256" key="1">
    <source>
        <dbReference type="SAM" id="SignalP"/>
    </source>
</evidence>
<proteinExistence type="predicted"/>
<organism evidence="2 3">
    <name type="scientific">Willisornis vidua</name>
    <name type="common">Xingu scale-backed antbird</name>
    <dbReference type="NCBI Taxonomy" id="1566151"/>
    <lineage>
        <taxon>Eukaryota</taxon>
        <taxon>Metazoa</taxon>
        <taxon>Chordata</taxon>
        <taxon>Craniata</taxon>
        <taxon>Vertebrata</taxon>
        <taxon>Euteleostomi</taxon>
        <taxon>Archelosauria</taxon>
        <taxon>Archosauria</taxon>
        <taxon>Dinosauria</taxon>
        <taxon>Saurischia</taxon>
        <taxon>Theropoda</taxon>
        <taxon>Coelurosauria</taxon>
        <taxon>Aves</taxon>
        <taxon>Neognathae</taxon>
        <taxon>Neoaves</taxon>
        <taxon>Telluraves</taxon>
        <taxon>Australaves</taxon>
        <taxon>Passeriformes</taxon>
        <taxon>Thamnophilidae</taxon>
        <taxon>Willisornis</taxon>
    </lineage>
</organism>
<keyword evidence="3" id="KW-1185">Reference proteome</keyword>
<accession>A0ABQ9D775</accession>
<name>A0ABQ9D775_9PASS</name>
<evidence type="ECO:0000313" key="3">
    <source>
        <dbReference type="Proteomes" id="UP001145742"/>
    </source>
</evidence>
<comment type="caution">
    <text evidence="2">The sequence shown here is derived from an EMBL/GenBank/DDBJ whole genome shotgun (WGS) entry which is preliminary data.</text>
</comment>